<feature type="domain" description="Cytidyltransferase-like" evidence="12">
    <location>
        <begin position="124"/>
        <end position="251"/>
    </location>
</feature>
<keyword evidence="6" id="KW-0443">Lipid metabolism</keyword>
<keyword evidence="7" id="KW-0594">Phospholipid biosynthesis</keyword>
<dbReference type="InterPro" id="IPR004821">
    <property type="entry name" value="Cyt_trans-like"/>
</dbReference>
<dbReference type="InterPro" id="IPR045049">
    <property type="entry name" value="Pcy1-like"/>
</dbReference>
<evidence type="ECO:0000313" key="13">
    <source>
        <dbReference type="EMBL" id="ETN81906.1"/>
    </source>
</evidence>
<accession>W2TL81</accession>
<dbReference type="SUPFAM" id="SSF52374">
    <property type="entry name" value="Nucleotidylyl transferase"/>
    <property type="match status" value="1"/>
</dbReference>
<dbReference type="CDD" id="cd02174">
    <property type="entry name" value="CCT"/>
    <property type="match status" value="1"/>
</dbReference>
<dbReference type="GO" id="GO:0031210">
    <property type="term" value="F:phosphatidylcholine binding"/>
    <property type="evidence" value="ECO:0007669"/>
    <property type="project" value="TreeGrafter"/>
</dbReference>
<evidence type="ECO:0000256" key="2">
    <source>
        <dbReference type="ARBA" id="ARBA00010101"/>
    </source>
</evidence>
<keyword evidence="5" id="KW-0548">Nucleotidyltransferase</keyword>
<dbReference type="EMBL" id="KI658623">
    <property type="protein sequence ID" value="ETN81906.1"/>
    <property type="molecule type" value="Genomic_DNA"/>
</dbReference>
<evidence type="ECO:0000313" key="14">
    <source>
        <dbReference type="Proteomes" id="UP000053676"/>
    </source>
</evidence>
<protein>
    <recommendedName>
        <fullName evidence="10">choline-phosphate cytidylyltransferase</fullName>
        <ecNumber evidence="10">2.7.7.15</ecNumber>
    </recommendedName>
</protein>
<dbReference type="EC" id="2.7.7.15" evidence="10"/>
<dbReference type="PANTHER" id="PTHR10739">
    <property type="entry name" value="CYTIDYLYLTRANSFERASE"/>
    <property type="match status" value="1"/>
</dbReference>
<proteinExistence type="inferred from homology"/>
<evidence type="ECO:0000256" key="9">
    <source>
        <dbReference type="ARBA" id="ARBA00025706"/>
    </source>
</evidence>
<name>W2TL81_NECAM</name>
<comment type="similarity">
    <text evidence="2">Belongs to the cytidylyltransferase family.</text>
</comment>
<dbReference type="AlphaFoldDB" id="W2TL81"/>
<evidence type="ECO:0000259" key="12">
    <source>
        <dbReference type="Pfam" id="PF01467"/>
    </source>
</evidence>
<organism evidence="13 14">
    <name type="scientific">Necator americanus</name>
    <name type="common">Human hookworm</name>
    <dbReference type="NCBI Taxonomy" id="51031"/>
    <lineage>
        <taxon>Eukaryota</taxon>
        <taxon>Metazoa</taxon>
        <taxon>Ecdysozoa</taxon>
        <taxon>Nematoda</taxon>
        <taxon>Chromadorea</taxon>
        <taxon>Rhabditida</taxon>
        <taxon>Rhabditina</taxon>
        <taxon>Rhabditomorpha</taxon>
        <taxon>Strongyloidea</taxon>
        <taxon>Ancylostomatidae</taxon>
        <taxon>Bunostominae</taxon>
        <taxon>Necator</taxon>
    </lineage>
</organism>
<comment type="pathway">
    <text evidence="9">Phospholipid metabolism; phosphatidylcholine biosynthesis; phosphatidylcholine from phosphocholine: step 1/2.</text>
</comment>
<dbReference type="PANTHER" id="PTHR10739:SF13">
    <property type="entry name" value="CHOLINE-PHOSPHATE CYTIDYLYLTRANSFERASE"/>
    <property type="match status" value="1"/>
</dbReference>
<dbReference type="FunFam" id="3.40.50.620:FF:000016">
    <property type="entry name" value="Putative choline-phosphate cytidylyltransferase B"/>
    <property type="match status" value="1"/>
</dbReference>
<feature type="compositionally biased region" description="Polar residues" evidence="11">
    <location>
        <begin position="368"/>
        <end position="377"/>
    </location>
</feature>
<dbReference type="GO" id="GO:0004105">
    <property type="term" value="F:choline-phosphate cytidylyltransferase activity"/>
    <property type="evidence" value="ECO:0007669"/>
    <property type="project" value="UniProtKB-EC"/>
</dbReference>
<feature type="compositionally biased region" description="Basic and acidic residues" evidence="11">
    <location>
        <begin position="355"/>
        <end position="366"/>
    </location>
</feature>
<dbReference type="OMA" id="IWRESKG"/>
<evidence type="ECO:0000256" key="8">
    <source>
        <dbReference type="ARBA" id="ARBA00023264"/>
    </source>
</evidence>
<dbReference type="InterPro" id="IPR041723">
    <property type="entry name" value="CCT"/>
</dbReference>
<dbReference type="NCBIfam" id="TIGR00125">
    <property type="entry name" value="cyt_tran_rel"/>
    <property type="match status" value="1"/>
</dbReference>
<sequence length="377" mass="43198">MTSFIEVASRIFFFAKLKDRYTLFTALMASIRKRAASDADDLLPSKRSALGDTPLQLALKGPAPFSDEEPAIAERERVDYTKKITIAMAKADTDCAMRHSDAIHLSKSESLGFICLAGRPVRIYADGIYDLFHHGHANQLRQAKNAFPNVYLIVGVCGDKSTHKYKGRTVTSEDERYEGVRHCRYVDEVYRDAPWFCTVEFLKELKVDFIAHDAIPYVAPGEEDLYEKFRKEEMFIETQRTEGVSTSDVVCRIIRDYDKYVRRNLQRGYSAKELNVGFLAASKYQIQNKVDSLKEKGLEFINNWKSRSDEFIRDFLDTFHRDGRLNAFGGRLKELVSRSPSPTAERISTEDQDEHDGYETPDDRRRSSNGSSPHRNI</sequence>
<keyword evidence="8" id="KW-1208">Phospholipid metabolism</keyword>
<dbReference type="KEGG" id="nai:NECAME_00257"/>
<keyword evidence="14" id="KW-1185">Reference proteome</keyword>
<evidence type="ECO:0000256" key="10">
    <source>
        <dbReference type="ARBA" id="ARBA00026101"/>
    </source>
</evidence>
<keyword evidence="3" id="KW-0444">Lipid biosynthesis</keyword>
<evidence type="ECO:0000256" key="7">
    <source>
        <dbReference type="ARBA" id="ARBA00023209"/>
    </source>
</evidence>
<dbReference type="Gene3D" id="3.40.50.620">
    <property type="entry name" value="HUPs"/>
    <property type="match status" value="1"/>
</dbReference>
<evidence type="ECO:0000256" key="5">
    <source>
        <dbReference type="ARBA" id="ARBA00022695"/>
    </source>
</evidence>
<feature type="region of interest" description="Disordered" evidence="11">
    <location>
        <begin position="336"/>
        <end position="377"/>
    </location>
</feature>
<dbReference type="Pfam" id="PF01467">
    <property type="entry name" value="CTP_transf_like"/>
    <property type="match status" value="1"/>
</dbReference>
<gene>
    <name evidence="13" type="ORF">NECAME_00257</name>
</gene>
<evidence type="ECO:0000256" key="4">
    <source>
        <dbReference type="ARBA" id="ARBA00022679"/>
    </source>
</evidence>
<evidence type="ECO:0000256" key="11">
    <source>
        <dbReference type="SAM" id="MobiDB-lite"/>
    </source>
</evidence>
<keyword evidence="4 13" id="KW-0808">Transferase</keyword>
<evidence type="ECO:0000256" key="1">
    <source>
        <dbReference type="ARBA" id="ARBA00005189"/>
    </source>
</evidence>
<reference evidence="14" key="1">
    <citation type="journal article" date="2014" name="Nat. Genet.">
        <title>Genome of the human hookworm Necator americanus.</title>
        <authorList>
            <person name="Tang Y.T."/>
            <person name="Gao X."/>
            <person name="Rosa B.A."/>
            <person name="Abubucker S."/>
            <person name="Hallsworth-Pepin K."/>
            <person name="Martin J."/>
            <person name="Tyagi R."/>
            <person name="Heizer E."/>
            <person name="Zhang X."/>
            <person name="Bhonagiri-Palsikar V."/>
            <person name="Minx P."/>
            <person name="Warren W.C."/>
            <person name="Wang Q."/>
            <person name="Zhan B."/>
            <person name="Hotez P.J."/>
            <person name="Sternberg P.W."/>
            <person name="Dougall A."/>
            <person name="Gaze S.T."/>
            <person name="Mulvenna J."/>
            <person name="Sotillo J."/>
            <person name="Ranganathan S."/>
            <person name="Rabelo E.M."/>
            <person name="Wilson R.K."/>
            <person name="Felgner P.L."/>
            <person name="Bethony J."/>
            <person name="Hawdon J.M."/>
            <person name="Gasser R.B."/>
            <person name="Loukas A."/>
            <person name="Mitreva M."/>
        </authorList>
    </citation>
    <scope>NUCLEOTIDE SEQUENCE [LARGE SCALE GENOMIC DNA]</scope>
</reference>
<dbReference type="STRING" id="51031.W2TL81"/>
<evidence type="ECO:0000256" key="6">
    <source>
        <dbReference type="ARBA" id="ARBA00023098"/>
    </source>
</evidence>
<dbReference type="Proteomes" id="UP000053676">
    <property type="component" value="Unassembled WGS sequence"/>
</dbReference>
<evidence type="ECO:0000256" key="3">
    <source>
        <dbReference type="ARBA" id="ARBA00022516"/>
    </source>
</evidence>
<dbReference type="InterPro" id="IPR014729">
    <property type="entry name" value="Rossmann-like_a/b/a_fold"/>
</dbReference>
<dbReference type="OrthoDB" id="17102at2759"/>
<comment type="pathway">
    <text evidence="1">Lipid metabolism.</text>
</comment>
<dbReference type="UniPathway" id="UPA00753">
    <property type="reaction ID" value="UER00739"/>
</dbReference>